<gene>
    <name evidence="2" type="ORF">J5474_19420</name>
</gene>
<feature type="domain" description="Putative exodeoxyribonuclease 8 PDDEXK-like" evidence="1">
    <location>
        <begin position="77"/>
        <end position="299"/>
    </location>
</feature>
<dbReference type="InterPro" id="IPR011604">
    <property type="entry name" value="PDDEXK-like_dom_sf"/>
</dbReference>
<organism evidence="2 3">
    <name type="scientific">Sagittula salina</name>
    <dbReference type="NCBI Taxonomy" id="2820268"/>
    <lineage>
        <taxon>Bacteria</taxon>
        <taxon>Pseudomonadati</taxon>
        <taxon>Pseudomonadota</taxon>
        <taxon>Alphaproteobacteria</taxon>
        <taxon>Rhodobacterales</taxon>
        <taxon>Roseobacteraceae</taxon>
        <taxon>Sagittula</taxon>
    </lineage>
</organism>
<dbReference type="RefSeq" id="WP_209363179.1">
    <property type="nucleotide sequence ID" value="NZ_JAGISH010000015.1"/>
</dbReference>
<evidence type="ECO:0000313" key="3">
    <source>
        <dbReference type="Proteomes" id="UP000675940"/>
    </source>
</evidence>
<dbReference type="Pfam" id="PF12684">
    <property type="entry name" value="DUF3799"/>
    <property type="match status" value="1"/>
</dbReference>
<protein>
    <submittedName>
        <fullName evidence="2">PD-(D/E)XK nuclease-like domain-containing protein</fullName>
    </submittedName>
</protein>
<sequence length="334" mass="36677">MNQVTPIEITSIKLGPGVYDDLPDEFYHGDCCAGPSISSTGLRQMLNDPADYWEGSALNPVVAEVRKRAQEEAIAQGIAPQKRHFDIGKSAHLMLLEPQRIGESVAVIPADILGSNGALSTKAAKTWAAQQAAAGRSVLKPEEWDGICDMADALASHREARALMAGCRIEQSHIWQDPQTGVFIKSRPDLTPPESGHWIVDYKTTDAATPDDWSRKSLCDFRLDIQTALQLWGANECLGIEPLGVVYIVQSKKKPSRIALRRIARQSTIGQDLLAAARLDIRTALNRFAICWETGRWPSVWDGPAADMIPPSFRQREIEAQLAKSVPDWTGFAA</sequence>
<comment type="caution">
    <text evidence="2">The sequence shown here is derived from an EMBL/GenBank/DDBJ whole genome shotgun (WGS) entry which is preliminary data.</text>
</comment>
<dbReference type="AlphaFoldDB" id="A0A940MVD0"/>
<reference evidence="2" key="1">
    <citation type="submission" date="2021-03" db="EMBL/GenBank/DDBJ databases">
        <title>Sagittula salina sp. nov. strain M10.9X isolated from the marine waste.</title>
        <authorList>
            <person name="Satari L."/>
            <person name="Molina-Menor E."/>
            <person name="Vidal-Verdu A."/>
            <person name="Pascual J."/>
            <person name="Pereto J."/>
            <person name="Porcar M."/>
        </authorList>
    </citation>
    <scope>NUCLEOTIDE SEQUENCE</scope>
    <source>
        <strain evidence="2">M10.9X</strain>
    </source>
</reference>
<dbReference type="InterPro" id="IPR024432">
    <property type="entry name" value="Put_RecE_PDDEXK-like_dom"/>
</dbReference>
<dbReference type="Proteomes" id="UP000675940">
    <property type="component" value="Unassembled WGS sequence"/>
</dbReference>
<dbReference type="EMBL" id="JAGISH010000015">
    <property type="protein sequence ID" value="MBP0484647.1"/>
    <property type="molecule type" value="Genomic_DNA"/>
</dbReference>
<proteinExistence type="predicted"/>
<accession>A0A940MVD0</accession>
<keyword evidence="3" id="KW-1185">Reference proteome</keyword>
<evidence type="ECO:0000259" key="1">
    <source>
        <dbReference type="Pfam" id="PF12684"/>
    </source>
</evidence>
<name>A0A940MVD0_9RHOB</name>
<dbReference type="Gene3D" id="3.90.320.10">
    <property type="match status" value="1"/>
</dbReference>
<evidence type="ECO:0000313" key="2">
    <source>
        <dbReference type="EMBL" id="MBP0484647.1"/>
    </source>
</evidence>